<evidence type="ECO:0000313" key="3">
    <source>
        <dbReference type="Proteomes" id="UP001148786"/>
    </source>
</evidence>
<comment type="caution">
    <text evidence="2">The sequence shown here is derived from an EMBL/GenBank/DDBJ whole genome shotgun (WGS) entry which is preliminary data.</text>
</comment>
<reference evidence="2" key="1">
    <citation type="submission" date="2022-07" db="EMBL/GenBank/DDBJ databases">
        <title>Genome Sequence of Agrocybe chaxingu.</title>
        <authorList>
            <person name="Buettner E."/>
        </authorList>
    </citation>
    <scope>NUCLEOTIDE SEQUENCE</scope>
    <source>
        <strain evidence="2">MP-N11</strain>
    </source>
</reference>
<keyword evidence="3" id="KW-1185">Reference proteome</keyword>
<feature type="compositionally biased region" description="Polar residues" evidence="1">
    <location>
        <begin position="16"/>
        <end position="30"/>
    </location>
</feature>
<feature type="compositionally biased region" description="Polar residues" evidence="1">
    <location>
        <begin position="230"/>
        <end position="253"/>
    </location>
</feature>
<name>A0A9W8MRG0_9AGAR</name>
<protein>
    <submittedName>
        <fullName evidence="2">Uncharacterized protein</fullName>
    </submittedName>
</protein>
<feature type="compositionally biased region" description="Basic residues" evidence="1">
    <location>
        <begin position="71"/>
        <end position="81"/>
    </location>
</feature>
<feature type="compositionally biased region" description="Polar residues" evidence="1">
    <location>
        <begin position="130"/>
        <end position="140"/>
    </location>
</feature>
<dbReference type="EMBL" id="JANKHO010001624">
    <property type="protein sequence ID" value="KAJ3500329.1"/>
    <property type="molecule type" value="Genomic_DNA"/>
</dbReference>
<accession>A0A9W8MRG0</accession>
<feature type="compositionally biased region" description="Basic and acidic residues" evidence="1">
    <location>
        <begin position="210"/>
        <end position="229"/>
    </location>
</feature>
<evidence type="ECO:0000256" key="1">
    <source>
        <dbReference type="SAM" id="MobiDB-lite"/>
    </source>
</evidence>
<dbReference type="Proteomes" id="UP001148786">
    <property type="component" value="Unassembled WGS sequence"/>
</dbReference>
<gene>
    <name evidence="2" type="ORF">NLJ89_g9849</name>
</gene>
<evidence type="ECO:0000313" key="2">
    <source>
        <dbReference type="EMBL" id="KAJ3500329.1"/>
    </source>
</evidence>
<feature type="region of interest" description="Disordered" evidence="1">
    <location>
        <begin position="118"/>
        <end position="267"/>
    </location>
</feature>
<sequence>MDLSGNPHPRLEDFDSNSQTRLRSVGSGASESRVGLRGPCKRPHSPDDEGAAKKRALTAPGVAHKPILQRQGHRSCHGHRASRADDAATSWPILSIPDWVLEHSHRFDASLFGDYPISSRQDATEPDQDTIMTDASSPSGLNIDFELGAVPQSPPLPAVAGENQDSSSERSSRMSIDHIHGAAGGNSAYNDNATRDENSSEGSEGSSRTAGRENGRRSRMSTDHGRDAASNDSTNGNSSIYSSNTTRGENSLEGSRGSRRTPGHEDG</sequence>
<organism evidence="2 3">
    <name type="scientific">Agrocybe chaxingu</name>
    <dbReference type="NCBI Taxonomy" id="84603"/>
    <lineage>
        <taxon>Eukaryota</taxon>
        <taxon>Fungi</taxon>
        <taxon>Dikarya</taxon>
        <taxon>Basidiomycota</taxon>
        <taxon>Agaricomycotina</taxon>
        <taxon>Agaricomycetes</taxon>
        <taxon>Agaricomycetidae</taxon>
        <taxon>Agaricales</taxon>
        <taxon>Agaricineae</taxon>
        <taxon>Strophariaceae</taxon>
        <taxon>Agrocybe</taxon>
    </lineage>
</organism>
<proteinExistence type="predicted"/>
<feature type="compositionally biased region" description="Basic and acidic residues" evidence="1">
    <location>
        <begin position="167"/>
        <end position="180"/>
    </location>
</feature>
<feature type="region of interest" description="Disordered" evidence="1">
    <location>
        <begin position="1"/>
        <end position="86"/>
    </location>
</feature>
<dbReference type="AlphaFoldDB" id="A0A9W8MRG0"/>